<evidence type="ECO:0000256" key="2">
    <source>
        <dbReference type="SAM" id="Phobius"/>
    </source>
</evidence>
<dbReference type="Proteomes" id="UP000275078">
    <property type="component" value="Unassembled WGS sequence"/>
</dbReference>
<feature type="compositionally biased region" description="Low complexity" evidence="1">
    <location>
        <begin position="293"/>
        <end position="314"/>
    </location>
</feature>
<keyword evidence="2" id="KW-1133">Transmembrane helix</keyword>
<reference evidence="3 4" key="1">
    <citation type="journal article" date="2018" name="Nat. Ecol. Evol.">
        <title>Pezizomycetes genomes reveal the molecular basis of ectomycorrhizal truffle lifestyle.</title>
        <authorList>
            <person name="Murat C."/>
            <person name="Payen T."/>
            <person name="Noel B."/>
            <person name="Kuo A."/>
            <person name="Morin E."/>
            <person name="Chen J."/>
            <person name="Kohler A."/>
            <person name="Krizsan K."/>
            <person name="Balestrini R."/>
            <person name="Da Silva C."/>
            <person name="Montanini B."/>
            <person name="Hainaut M."/>
            <person name="Levati E."/>
            <person name="Barry K.W."/>
            <person name="Belfiori B."/>
            <person name="Cichocki N."/>
            <person name="Clum A."/>
            <person name="Dockter R.B."/>
            <person name="Fauchery L."/>
            <person name="Guy J."/>
            <person name="Iotti M."/>
            <person name="Le Tacon F."/>
            <person name="Lindquist E.A."/>
            <person name="Lipzen A."/>
            <person name="Malagnac F."/>
            <person name="Mello A."/>
            <person name="Molinier V."/>
            <person name="Miyauchi S."/>
            <person name="Poulain J."/>
            <person name="Riccioni C."/>
            <person name="Rubini A."/>
            <person name="Sitrit Y."/>
            <person name="Splivallo R."/>
            <person name="Traeger S."/>
            <person name="Wang M."/>
            <person name="Zifcakova L."/>
            <person name="Wipf D."/>
            <person name="Zambonelli A."/>
            <person name="Paolocci F."/>
            <person name="Nowrousian M."/>
            <person name="Ottonello S."/>
            <person name="Baldrian P."/>
            <person name="Spatafora J.W."/>
            <person name="Henrissat B."/>
            <person name="Nagy L.G."/>
            <person name="Aury J.M."/>
            <person name="Wincker P."/>
            <person name="Grigoriev I.V."/>
            <person name="Bonfante P."/>
            <person name="Martin F.M."/>
        </authorList>
    </citation>
    <scope>NUCLEOTIDE SEQUENCE [LARGE SCALE GENOMIC DNA]</scope>
    <source>
        <strain evidence="3 4">RN42</strain>
    </source>
</reference>
<keyword evidence="2" id="KW-0812">Transmembrane</keyword>
<protein>
    <submittedName>
        <fullName evidence="3">Uncharacterized protein</fullName>
    </submittedName>
</protein>
<evidence type="ECO:0000256" key="1">
    <source>
        <dbReference type="SAM" id="MobiDB-lite"/>
    </source>
</evidence>
<feature type="transmembrane region" description="Helical" evidence="2">
    <location>
        <begin position="350"/>
        <end position="374"/>
    </location>
</feature>
<dbReference type="EMBL" id="ML119683">
    <property type="protein sequence ID" value="RPA80949.1"/>
    <property type="molecule type" value="Genomic_DNA"/>
</dbReference>
<name>A0A3N4I4H5_ASCIM</name>
<proteinExistence type="predicted"/>
<evidence type="ECO:0000313" key="4">
    <source>
        <dbReference type="Proteomes" id="UP000275078"/>
    </source>
</evidence>
<organism evidence="3 4">
    <name type="scientific">Ascobolus immersus RN42</name>
    <dbReference type="NCBI Taxonomy" id="1160509"/>
    <lineage>
        <taxon>Eukaryota</taxon>
        <taxon>Fungi</taxon>
        <taxon>Dikarya</taxon>
        <taxon>Ascomycota</taxon>
        <taxon>Pezizomycotina</taxon>
        <taxon>Pezizomycetes</taxon>
        <taxon>Pezizales</taxon>
        <taxon>Ascobolaceae</taxon>
        <taxon>Ascobolus</taxon>
    </lineage>
</organism>
<dbReference type="CDD" id="cd12087">
    <property type="entry name" value="TM_EGFR-like"/>
    <property type="match status" value="1"/>
</dbReference>
<evidence type="ECO:0000313" key="3">
    <source>
        <dbReference type="EMBL" id="RPA80949.1"/>
    </source>
</evidence>
<gene>
    <name evidence="3" type="ORF">BJ508DRAFT_376703</name>
</gene>
<accession>A0A3N4I4H5</accession>
<sequence>MVGDHWDLAPHQRLESFLLSYIAFLRHQQKYAANIRRSTQSSANLSFFHNNNAHIKSNHQNFRDRPESETSTELPADQKLRFLLTLQQFQLQVFSGYGFGRHRSGPLPHNLTRSFEQTPTMAELVLWDREGRERHPRNPHLLWPTLEENVPYGSDKALEMRWNYTDSPFTWVMSIWVKYKRDLGLTDKTLVYNEQLKDPIPNTGKFFWKPVVDAYENKSDTSFLLQDYEYVLIFTFGGTRDRDYPRVWSRLETENGYYFRFYDAKKLEEEDPDEEKSSAPNESPKDESPKPAPSIESPSSPSFPASATSSSSSSTGVVDDKDSNHSPGLIISKNDVSSTKSNKDERETPVTAITGGVLGGVIILGIMALIYYWAKKRGERLAQEKFEKPELDNTATATVGEKGVFGEGLGLPVSELDANARLELDGNGLSELEGNARATIGEAEVTGLR</sequence>
<keyword evidence="4" id="KW-1185">Reference proteome</keyword>
<keyword evidence="2" id="KW-0472">Membrane</keyword>
<feature type="region of interest" description="Disordered" evidence="1">
    <location>
        <begin position="268"/>
        <end position="347"/>
    </location>
</feature>
<dbReference type="AlphaFoldDB" id="A0A3N4I4H5"/>